<evidence type="ECO:0000313" key="2">
    <source>
        <dbReference type="EMBL" id="PRQ07987.1"/>
    </source>
</evidence>
<feature type="chain" id="PRO_5015672215" evidence="1">
    <location>
        <begin position="20"/>
        <end position="315"/>
    </location>
</feature>
<dbReference type="OrthoDB" id="5500014at2"/>
<gene>
    <name evidence="2" type="ORF">ENSA7_22710</name>
</gene>
<accession>A0A2S9YSA9</accession>
<feature type="signal peptide" evidence="1">
    <location>
        <begin position="1"/>
        <end position="19"/>
    </location>
</feature>
<dbReference type="RefSeq" id="WP_106089297.1">
    <property type="nucleotide sequence ID" value="NZ_PVNL01000046.1"/>
</dbReference>
<dbReference type="EMBL" id="PVNL01000046">
    <property type="protein sequence ID" value="PRQ07987.1"/>
    <property type="molecule type" value="Genomic_DNA"/>
</dbReference>
<organism evidence="2 3">
    <name type="scientific">Enhygromyxa salina</name>
    <dbReference type="NCBI Taxonomy" id="215803"/>
    <lineage>
        <taxon>Bacteria</taxon>
        <taxon>Pseudomonadati</taxon>
        <taxon>Myxococcota</taxon>
        <taxon>Polyangia</taxon>
        <taxon>Nannocystales</taxon>
        <taxon>Nannocystaceae</taxon>
        <taxon>Enhygromyxa</taxon>
    </lineage>
</organism>
<protein>
    <submittedName>
        <fullName evidence="2">Uncharacterized protein</fullName>
    </submittedName>
</protein>
<evidence type="ECO:0000256" key="1">
    <source>
        <dbReference type="SAM" id="SignalP"/>
    </source>
</evidence>
<comment type="caution">
    <text evidence="2">The sequence shown here is derived from an EMBL/GenBank/DDBJ whole genome shotgun (WGS) entry which is preliminary data.</text>
</comment>
<reference evidence="2 3" key="1">
    <citation type="submission" date="2018-03" db="EMBL/GenBank/DDBJ databases">
        <title>Draft Genome Sequences of the Obligatory Marine Myxobacteria Enhygromyxa salina SWB007.</title>
        <authorList>
            <person name="Poehlein A."/>
            <person name="Moghaddam J.A."/>
            <person name="Harms H."/>
            <person name="Alanjari M."/>
            <person name="Koenig G.M."/>
            <person name="Daniel R."/>
            <person name="Schaeberle T.F."/>
        </authorList>
    </citation>
    <scope>NUCLEOTIDE SEQUENCE [LARGE SCALE GENOMIC DNA]</scope>
    <source>
        <strain evidence="2 3">SWB007</strain>
    </source>
</reference>
<dbReference type="Proteomes" id="UP000238823">
    <property type="component" value="Unassembled WGS sequence"/>
</dbReference>
<dbReference type="AlphaFoldDB" id="A0A2S9YSA9"/>
<evidence type="ECO:0000313" key="3">
    <source>
        <dbReference type="Proteomes" id="UP000238823"/>
    </source>
</evidence>
<proteinExistence type="predicted"/>
<name>A0A2S9YSA9_9BACT</name>
<sequence>MAKLAILTTALLAASPLSGGMIDMVNTIDATAVVDVELDNSGTQLPEPPSLADLIQAQVAPQTLQGFDTVVLTQINALFGSENLPLANGGSVEAGIYVTVTPQKLLVFDEELLALSDGVVPPGPASRECKSGCKTSLWSPFRRVWLEALEEAQTYVLEVPGRVLFGVEASVPAKTLVELAYAVAETRPGEPPNFSLLVNGSNAGLRARPFYLLPPGGMRVAPGDNALALRVTLEAGEAFTISAAHPRFGSNISGVGWKDLAAQMVLIKKRHPNKGTIIIDVGDDSTINDVVMAMLATQKQFPTVVLTQGLPVKWG</sequence>
<keyword evidence="1" id="KW-0732">Signal</keyword>